<dbReference type="AlphaFoldDB" id="A0A1I1SXJ7"/>
<proteinExistence type="predicted"/>
<keyword evidence="1" id="KW-0812">Transmembrane</keyword>
<dbReference type="EMBL" id="FOMN01000006">
    <property type="protein sequence ID" value="SFD51167.1"/>
    <property type="molecule type" value="Genomic_DNA"/>
</dbReference>
<keyword evidence="1" id="KW-0472">Membrane</keyword>
<evidence type="ECO:0000313" key="2">
    <source>
        <dbReference type="EMBL" id="SFD51167.1"/>
    </source>
</evidence>
<organism evidence="2 3">
    <name type="scientific">Lactobacillus bombicola</name>
    <dbReference type="NCBI Taxonomy" id="1505723"/>
    <lineage>
        <taxon>Bacteria</taxon>
        <taxon>Bacillati</taxon>
        <taxon>Bacillota</taxon>
        <taxon>Bacilli</taxon>
        <taxon>Lactobacillales</taxon>
        <taxon>Lactobacillaceae</taxon>
        <taxon>Lactobacillus</taxon>
    </lineage>
</organism>
<reference evidence="3" key="1">
    <citation type="submission" date="2016-10" db="EMBL/GenBank/DDBJ databases">
        <authorList>
            <person name="Varghese N."/>
            <person name="Submissions S."/>
        </authorList>
    </citation>
    <scope>NUCLEOTIDE SEQUENCE [LARGE SCALE GENOMIC DNA]</scope>
    <source>
        <strain evidence="3">R-53102</strain>
    </source>
</reference>
<evidence type="ECO:0000256" key="1">
    <source>
        <dbReference type="SAM" id="Phobius"/>
    </source>
</evidence>
<protein>
    <submittedName>
        <fullName evidence="2">Uncharacterized protein</fullName>
    </submittedName>
</protein>
<keyword evidence="1" id="KW-1133">Transmembrane helix</keyword>
<evidence type="ECO:0000313" key="3">
    <source>
        <dbReference type="Proteomes" id="UP000199599"/>
    </source>
</evidence>
<dbReference type="Proteomes" id="UP000199599">
    <property type="component" value="Unassembled WGS sequence"/>
</dbReference>
<name>A0A1I1SXJ7_9LACO</name>
<sequence length="49" mass="5658">MKLANKKTVFWAVFFSAMIIKFICYNKVNLLVIKNNYEKGVGNGQTESR</sequence>
<accession>A0A1I1SXJ7</accession>
<feature type="transmembrane region" description="Helical" evidence="1">
    <location>
        <begin position="9"/>
        <end position="28"/>
    </location>
</feature>
<gene>
    <name evidence="2" type="ORF">SAMN04487792_1186</name>
</gene>